<protein>
    <recommendedName>
        <fullName evidence="5">Osiris 19</fullName>
    </recommendedName>
</protein>
<evidence type="ECO:0008006" key="5">
    <source>
        <dbReference type="Google" id="ProtNLM"/>
    </source>
</evidence>
<dbReference type="PANTHER" id="PTHR21879:SF14">
    <property type="entry name" value="OSIRIS 8"/>
    <property type="match status" value="1"/>
</dbReference>
<dbReference type="OrthoDB" id="6620280at2759"/>
<name>A0A6G0ZIH8_APHCR</name>
<evidence type="ECO:0000256" key="2">
    <source>
        <dbReference type="SAM" id="SignalP"/>
    </source>
</evidence>
<keyword evidence="1" id="KW-1133">Transmembrane helix</keyword>
<evidence type="ECO:0000256" key="1">
    <source>
        <dbReference type="SAM" id="Phobius"/>
    </source>
</evidence>
<dbReference type="GO" id="GO:0016020">
    <property type="term" value="C:membrane"/>
    <property type="evidence" value="ECO:0007669"/>
    <property type="project" value="TreeGrafter"/>
</dbReference>
<dbReference type="Proteomes" id="UP000478052">
    <property type="component" value="Unassembled WGS sequence"/>
</dbReference>
<evidence type="ECO:0000313" key="3">
    <source>
        <dbReference type="EMBL" id="KAF0770966.1"/>
    </source>
</evidence>
<dbReference type="PANTHER" id="PTHR21879">
    <property type="entry name" value="FI03362P-RELATED-RELATED"/>
    <property type="match status" value="1"/>
</dbReference>
<feature type="signal peptide" evidence="2">
    <location>
        <begin position="1"/>
        <end position="20"/>
    </location>
</feature>
<keyword evidence="4" id="KW-1185">Reference proteome</keyword>
<dbReference type="InterPro" id="IPR012464">
    <property type="entry name" value="DUF1676"/>
</dbReference>
<sequence>MSKLVAVVFAVVVASSLVAAQRPEARKIDTGLGDFKVVFKVFQDCSKAQFGPCIKHKLLTALDRISEQPEMELFDGVRLVKDPAVALNDVAHDISSARSAGDDETDSLDTLVIDRVMNFFKSRSLQFKLLDNEPREMADGKPNCRKKSNKYNSLLMYPFMMGGMTIPLAFGVLALLAGKALIIAKLALALSAIVGLKKLFSDQGGSSHEYITHGGSGGHYRRSLPGEPISASNMAYSSYMPVYDEPIRSTTSNSIPLR</sequence>
<keyword evidence="1" id="KW-0472">Membrane</keyword>
<accession>A0A6G0ZIH8</accession>
<dbReference type="AlphaFoldDB" id="A0A6G0ZIH8"/>
<dbReference type="EMBL" id="VUJU01000358">
    <property type="protein sequence ID" value="KAF0770966.1"/>
    <property type="molecule type" value="Genomic_DNA"/>
</dbReference>
<dbReference type="Pfam" id="PF07898">
    <property type="entry name" value="DUF1676"/>
    <property type="match status" value="1"/>
</dbReference>
<proteinExistence type="predicted"/>
<feature type="chain" id="PRO_5026194969" description="Osiris 19" evidence="2">
    <location>
        <begin position="21"/>
        <end position="258"/>
    </location>
</feature>
<keyword evidence="2" id="KW-0732">Signal</keyword>
<organism evidence="3 4">
    <name type="scientific">Aphis craccivora</name>
    <name type="common">Cowpea aphid</name>
    <dbReference type="NCBI Taxonomy" id="307492"/>
    <lineage>
        <taxon>Eukaryota</taxon>
        <taxon>Metazoa</taxon>
        <taxon>Ecdysozoa</taxon>
        <taxon>Arthropoda</taxon>
        <taxon>Hexapoda</taxon>
        <taxon>Insecta</taxon>
        <taxon>Pterygota</taxon>
        <taxon>Neoptera</taxon>
        <taxon>Paraneoptera</taxon>
        <taxon>Hemiptera</taxon>
        <taxon>Sternorrhyncha</taxon>
        <taxon>Aphidomorpha</taxon>
        <taxon>Aphidoidea</taxon>
        <taxon>Aphididae</taxon>
        <taxon>Aphidini</taxon>
        <taxon>Aphis</taxon>
        <taxon>Aphis</taxon>
    </lineage>
</organism>
<reference evidence="3 4" key="1">
    <citation type="submission" date="2019-08" db="EMBL/GenBank/DDBJ databases">
        <title>Whole genome of Aphis craccivora.</title>
        <authorList>
            <person name="Voronova N.V."/>
            <person name="Shulinski R.S."/>
            <person name="Bandarenka Y.V."/>
            <person name="Zhorov D.G."/>
            <person name="Warner D."/>
        </authorList>
    </citation>
    <scope>NUCLEOTIDE SEQUENCE [LARGE SCALE GENOMIC DNA]</scope>
    <source>
        <strain evidence="3">180601</strain>
        <tissue evidence="3">Whole Body</tissue>
    </source>
</reference>
<comment type="caution">
    <text evidence="3">The sequence shown here is derived from an EMBL/GenBank/DDBJ whole genome shotgun (WGS) entry which is preliminary data.</text>
</comment>
<keyword evidence="1" id="KW-0812">Transmembrane</keyword>
<feature type="transmembrane region" description="Helical" evidence="1">
    <location>
        <begin position="154"/>
        <end position="176"/>
    </location>
</feature>
<gene>
    <name evidence="3" type="ORF">FWK35_00015393</name>
</gene>
<evidence type="ECO:0000313" key="4">
    <source>
        <dbReference type="Proteomes" id="UP000478052"/>
    </source>
</evidence>